<dbReference type="PANTHER" id="PTHR30055:SF234">
    <property type="entry name" value="HTH-TYPE TRANSCRIPTIONAL REGULATOR BETI"/>
    <property type="match status" value="1"/>
</dbReference>
<evidence type="ECO:0000256" key="1">
    <source>
        <dbReference type="ARBA" id="ARBA00023015"/>
    </source>
</evidence>
<gene>
    <name evidence="6" type="ORF">EAS64_32060</name>
</gene>
<evidence type="ECO:0000256" key="3">
    <source>
        <dbReference type="ARBA" id="ARBA00023163"/>
    </source>
</evidence>
<keyword evidence="1" id="KW-0805">Transcription regulation</keyword>
<dbReference type="PANTHER" id="PTHR30055">
    <property type="entry name" value="HTH-TYPE TRANSCRIPTIONAL REGULATOR RUTR"/>
    <property type="match status" value="1"/>
</dbReference>
<dbReference type="SUPFAM" id="SSF46689">
    <property type="entry name" value="Homeodomain-like"/>
    <property type="match status" value="1"/>
</dbReference>
<keyword evidence="2 4" id="KW-0238">DNA-binding</keyword>
<dbReference type="Gene3D" id="1.10.357.10">
    <property type="entry name" value="Tetracycline Repressor, domain 2"/>
    <property type="match status" value="1"/>
</dbReference>
<evidence type="ECO:0000259" key="5">
    <source>
        <dbReference type="PROSITE" id="PS50977"/>
    </source>
</evidence>
<feature type="domain" description="HTH tetR-type" evidence="5">
    <location>
        <begin position="24"/>
        <end position="84"/>
    </location>
</feature>
<dbReference type="Proteomes" id="UP000460272">
    <property type="component" value="Unassembled WGS sequence"/>
</dbReference>
<accession>A0A6P2BS41</accession>
<dbReference type="PROSITE" id="PS50977">
    <property type="entry name" value="HTH_TETR_2"/>
    <property type="match status" value="1"/>
</dbReference>
<dbReference type="InterPro" id="IPR049484">
    <property type="entry name" value="Rv0078-like_C"/>
</dbReference>
<dbReference type="Pfam" id="PF21351">
    <property type="entry name" value="TetR_C_41"/>
    <property type="match status" value="1"/>
</dbReference>
<dbReference type="PRINTS" id="PR00455">
    <property type="entry name" value="HTHTETR"/>
</dbReference>
<dbReference type="EMBL" id="RPFW01000007">
    <property type="protein sequence ID" value="TVZ00965.1"/>
    <property type="molecule type" value="Genomic_DNA"/>
</dbReference>
<dbReference type="FunFam" id="1.10.10.60:FF:000141">
    <property type="entry name" value="TetR family transcriptional regulator"/>
    <property type="match status" value="1"/>
</dbReference>
<evidence type="ECO:0000313" key="7">
    <source>
        <dbReference type="Proteomes" id="UP000460272"/>
    </source>
</evidence>
<organism evidence="6 7">
    <name type="scientific">Trebonia kvetii</name>
    <dbReference type="NCBI Taxonomy" id="2480626"/>
    <lineage>
        <taxon>Bacteria</taxon>
        <taxon>Bacillati</taxon>
        <taxon>Actinomycetota</taxon>
        <taxon>Actinomycetes</taxon>
        <taxon>Streptosporangiales</taxon>
        <taxon>Treboniaceae</taxon>
        <taxon>Trebonia</taxon>
    </lineage>
</organism>
<dbReference type="Pfam" id="PF00440">
    <property type="entry name" value="TetR_N"/>
    <property type="match status" value="1"/>
</dbReference>
<dbReference type="PROSITE" id="PS01081">
    <property type="entry name" value="HTH_TETR_1"/>
    <property type="match status" value="1"/>
</dbReference>
<keyword evidence="3" id="KW-0804">Transcription</keyword>
<evidence type="ECO:0000256" key="4">
    <source>
        <dbReference type="PROSITE-ProRule" id="PRU00335"/>
    </source>
</evidence>
<protein>
    <submittedName>
        <fullName evidence="6">TetR family transcriptional regulator</fullName>
    </submittedName>
</protein>
<dbReference type="GO" id="GO:0000976">
    <property type="term" value="F:transcription cis-regulatory region binding"/>
    <property type="evidence" value="ECO:0007669"/>
    <property type="project" value="TreeGrafter"/>
</dbReference>
<feature type="DNA-binding region" description="H-T-H motif" evidence="4">
    <location>
        <begin position="47"/>
        <end position="66"/>
    </location>
</feature>
<dbReference type="GO" id="GO:0003700">
    <property type="term" value="F:DNA-binding transcription factor activity"/>
    <property type="evidence" value="ECO:0007669"/>
    <property type="project" value="TreeGrafter"/>
</dbReference>
<dbReference type="GO" id="GO:0045892">
    <property type="term" value="P:negative regulation of DNA-templated transcription"/>
    <property type="evidence" value="ECO:0007669"/>
    <property type="project" value="UniProtKB-ARBA"/>
</dbReference>
<dbReference type="AlphaFoldDB" id="A0A6P2BS41"/>
<dbReference type="OrthoDB" id="9805134at2"/>
<evidence type="ECO:0000256" key="2">
    <source>
        <dbReference type="ARBA" id="ARBA00023125"/>
    </source>
</evidence>
<dbReference type="InterPro" id="IPR050109">
    <property type="entry name" value="HTH-type_TetR-like_transc_reg"/>
</dbReference>
<keyword evidence="7" id="KW-1185">Reference proteome</keyword>
<sequence length="213" mass="22262">MTRRAARSDGGAEPPAMLRAQHAEATRRAVLDAAKSLFGRQGYAQTSVDEIADAARVTKGAVYHHFAGKEALFRAVYAEVETAAQTRVLSAGNAGMAPVDQMVAMMNAYLDAALDVEIRRITLVDGPAIVGQEIDDGAEQQPGYLATRAFLAAAIASGEIMDLDPGALTGLLGGMAWVAGLLIARAADPDETRAALGRALDAMLRGLARGNTK</sequence>
<evidence type="ECO:0000313" key="6">
    <source>
        <dbReference type="EMBL" id="TVZ00965.1"/>
    </source>
</evidence>
<dbReference type="InterPro" id="IPR001647">
    <property type="entry name" value="HTH_TetR"/>
</dbReference>
<dbReference type="RefSeq" id="WP_145859188.1">
    <property type="nucleotide sequence ID" value="NZ_RPFW01000007.1"/>
</dbReference>
<name>A0A6P2BS41_9ACTN</name>
<comment type="caution">
    <text evidence="6">The sequence shown here is derived from an EMBL/GenBank/DDBJ whole genome shotgun (WGS) entry which is preliminary data.</text>
</comment>
<dbReference type="InterPro" id="IPR009057">
    <property type="entry name" value="Homeodomain-like_sf"/>
</dbReference>
<proteinExistence type="predicted"/>
<reference evidence="6 7" key="1">
    <citation type="submission" date="2018-11" db="EMBL/GenBank/DDBJ databases">
        <title>Trebonia kvetii gen.nov., sp.nov., a novel acidophilic actinobacterium, and proposal of the new actinobacterial family Treboniaceae fam. nov.</title>
        <authorList>
            <person name="Rapoport D."/>
            <person name="Sagova-Mareckova M."/>
            <person name="Sedlacek I."/>
            <person name="Provaznik J."/>
            <person name="Kralova S."/>
            <person name="Pavlinic D."/>
            <person name="Benes V."/>
            <person name="Kopecky J."/>
        </authorList>
    </citation>
    <scope>NUCLEOTIDE SEQUENCE [LARGE SCALE GENOMIC DNA]</scope>
    <source>
        <strain evidence="6 7">15Tr583</strain>
    </source>
</reference>
<dbReference type="InterPro" id="IPR023772">
    <property type="entry name" value="DNA-bd_HTH_TetR-type_CS"/>
</dbReference>